<dbReference type="RefSeq" id="WP_068120347.1">
    <property type="nucleotide sequence ID" value="NZ_CCXJ01000262.1"/>
</dbReference>
<dbReference type="EMBL" id="JAUSQM010000001">
    <property type="protein sequence ID" value="MDP9821419.1"/>
    <property type="molecule type" value="Genomic_DNA"/>
</dbReference>
<dbReference type="Pfam" id="PF00583">
    <property type="entry name" value="Acetyltransf_1"/>
    <property type="match status" value="1"/>
</dbReference>
<comment type="caution">
    <text evidence="2">The sequence shown here is derived from an EMBL/GenBank/DDBJ whole genome shotgun (WGS) entry which is preliminary data.</text>
</comment>
<evidence type="ECO:0000259" key="1">
    <source>
        <dbReference type="PROSITE" id="PS51186"/>
    </source>
</evidence>
<feature type="domain" description="N-acetyltransferase" evidence="1">
    <location>
        <begin position="1"/>
        <end position="147"/>
    </location>
</feature>
<gene>
    <name evidence="2" type="ORF">J2S59_001228</name>
</gene>
<protein>
    <submittedName>
        <fullName evidence="2">GNAT superfamily N-acetyltransferase</fullName>
    </submittedName>
</protein>
<dbReference type="InterPro" id="IPR000182">
    <property type="entry name" value="GNAT_dom"/>
</dbReference>
<organism evidence="2 3">
    <name type="scientific">Nocardioides massiliensis</name>
    <dbReference type="NCBI Taxonomy" id="1325935"/>
    <lineage>
        <taxon>Bacteria</taxon>
        <taxon>Bacillati</taxon>
        <taxon>Actinomycetota</taxon>
        <taxon>Actinomycetes</taxon>
        <taxon>Propionibacteriales</taxon>
        <taxon>Nocardioidaceae</taxon>
        <taxon>Nocardioides</taxon>
    </lineage>
</organism>
<sequence length="149" mass="16603">MFRDATPADAVALRDLERAANLASLGHVFPPDRYPYPADDVLARWTLVLQEPGARTLVRDGVAAVCHDLGTLRHLVVHPDHWGEGWGRRCVEVAVAAMAAAGTTHPRLWVLTENHRARGLYKHLGWRPTGVTQEAAWPPYPEEQEYQLG</sequence>
<evidence type="ECO:0000313" key="3">
    <source>
        <dbReference type="Proteomes" id="UP001240447"/>
    </source>
</evidence>
<dbReference type="SUPFAM" id="SSF55729">
    <property type="entry name" value="Acyl-CoA N-acyltransferases (Nat)"/>
    <property type="match status" value="1"/>
</dbReference>
<reference evidence="2 3" key="1">
    <citation type="submission" date="2023-07" db="EMBL/GenBank/DDBJ databases">
        <title>Sequencing the genomes of 1000 actinobacteria strains.</title>
        <authorList>
            <person name="Klenk H.-P."/>
        </authorList>
    </citation>
    <scope>NUCLEOTIDE SEQUENCE [LARGE SCALE GENOMIC DNA]</scope>
    <source>
        <strain evidence="2 3">GD13</strain>
    </source>
</reference>
<dbReference type="Proteomes" id="UP001240447">
    <property type="component" value="Unassembled WGS sequence"/>
</dbReference>
<keyword evidence="3" id="KW-1185">Reference proteome</keyword>
<name>A0ABT9NLX7_9ACTN</name>
<evidence type="ECO:0000313" key="2">
    <source>
        <dbReference type="EMBL" id="MDP9821419.1"/>
    </source>
</evidence>
<accession>A0ABT9NLX7</accession>
<proteinExistence type="predicted"/>
<dbReference type="InterPro" id="IPR016181">
    <property type="entry name" value="Acyl_CoA_acyltransferase"/>
</dbReference>
<dbReference type="PROSITE" id="PS51186">
    <property type="entry name" value="GNAT"/>
    <property type="match status" value="1"/>
</dbReference>
<dbReference type="Gene3D" id="3.40.630.30">
    <property type="match status" value="1"/>
</dbReference>